<evidence type="ECO:0008006" key="3">
    <source>
        <dbReference type="Google" id="ProtNLM"/>
    </source>
</evidence>
<dbReference type="Proteomes" id="UP001281731">
    <property type="component" value="Unassembled WGS sequence"/>
</dbReference>
<sequence>MSVVILGEAGGYKQASGWAPYRMLESAAYITTVGREVFFITTPLTNTFPQETSVYVSSHHIDMTYSDIEHISTLTTETFIAAVTNLIIESLYHPRTVVFGGKTCYNPLLTPQLAKKLRDIRQYSTLVYVPAMEEYSLLDNANSTPPDNLRKHSESLVEISDIVIATSEDIRMLYGFDAAERNFTNISDYWLGLGASLIFFLLADGSTLVFTKAGESLRLPSLDEDETHGTDTNTPAFLTACIDGLDRVSLLGGKARESLENISTSNVFSVSSLATATRSLMNKTPGRKRPLTRIEMMDAFLEYQSYNNIL</sequence>
<evidence type="ECO:0000313" key="2">
    <source>
        <dbReference type="Proteomes" id="UP001281731"/>
    </source>
</evidence>
<dbReference type="EMBL" id="JAWNGC010000001">
    <property type="protein sequence ID" value="MDY5154180.1"/>
    <property type="molecule type" value="Genomic_DNA"/>
</dbReference>
<name>A0AAW9HUT6_9ACTO</name>
<reference evidence="1" key="1">
    <citation type="submission" date="2023-10" db="EMBL/GenBank/DDBJ databases">
        <title>Whole Genome based description of the genera Actinobaculum and Actinotignum reveals a complex phylogenetic relationship within the species included in the genus Actinotignum.</title>
        <authorList>
            <person name="Jensen C.S."/>
            <person name="Dargis R."/>
            <person name="Kemp M."/>
            <person name="Christensen J.J."/>
        </authorList>
    </citation>
    <scope>NUCLEOTIDE SEQUENCE</scope>
    <source>
        <strain evidence="1">SLA_B511</strain>
    </source>
</reference>
<proteinExistence type="predicted"/>
<dbReference type="AlphaFoldDB" id="A0AAW9HUT6"/>
<accession>A0AAW9HUT6</accession>
<comment type="caution">
    <text evidence="1">The sequence shown here is derived from an EMBL/GenBank/DDBJ whole genome shotgun (WGS) entry which is preliminary data.</text>
</comment>
<organism evidence="1 2">
    <name type="scientific">Actinotignum urinale</name>
    <dbReference type="NCBI Taxonomy" id="190146"/>
    <lineage>
        <taxon>Bacteria</taxon>
        <taxon>Bacillati</taxon>
        <taxon>Actinomycetota</taxon>
        <taxon>Actinomycetes</taxon>
        <taxon>Actinomycetales</taxon>
        <taxon>Actinomycetaceae</taxon>
        <taxon>Actinotignum</taxon>
    </lineage>
</organism>
<dbReference type="RefSeq" id="WP_320756145.1">
    <property type="nucleotide sequence ID" value="NZ_JAWNGC010000001.1"/>
</dbReference>
<protein>
    <recommendedName>
        <fullName evidence="3">Carbohydrate kinase PfkB domain-containing protein</fullName>
    </recommendedName>
</protein>
<gene>
    <name evidence="1" type="ORF">R6G80_00325</name>
</gene>
<evidence type="ECO:0000313" key="1">
    <source>
        <dbReference type="EMBL" id="MDY5154180.1"/>
    </source>
</evidence>